<dbReference type="InterPro" id="IPR013042">
    <property type="entry name" value="DUF1592"/>
</dbReference>
<feature type="signal peptide" evidence="1">
    <location>
        <begin position="1"/>
        <end position="24"/>
    </location>
</feature>
<feature type="domain" description="DUF1592" evidence="4">
    <location>
        <begin position="532"/>
        <end position="661"/>
    </location>
</feature>
<dbReference type="RefSeq" id="WP_338690158.1">
    <property type="nucleotide sequence ID" value="NZ_AP024702.1"/>
</dbReference>
<dbReference type="InterPro" id="IPR011478">
    <property type="entry name" value="DUF1585"/>
</dbReference>
<feature type="domain" description="DUF1588" evidence="3">
    <location>
        <begin position="796"/>
        <end position="892"/>
    </location>
</feature>
<gene>
    <name evidence="5" type="ORF">HAHE_16820</name>
</gene>
<keyword evidence="6" id="KW-1185">Reference proteome</keyword>
<dbReference type="Proteomes" id="UP001374893">
    <property type="component" value="Chromosome"/>
</dbReference>
<evidence type="ECO:0000256" key="1">
    <source>
        <dbReference type="SAM" id="SignalP"/>
    </source>
</evidence>
<feature type="chain" id="PRO_5047394890" description="Haem-binding domain-containing protein" evidence="1">
    <location>
        <begin position="25"/>
        <end position="1025"/>
    </location>
</feature>
<dbReference type="Pfam" id="PF07624">
    <property type="entry name" value="PSD2"/>
    <property type="match status" value="1"/>
</dbReference>
<dbReference type="Pfam" id="PF07627">
    <property type="entry name" value="PSCyt3"/>
    <property type="match status" value="1"/>
</dbReference>
<evidence type="ECO:0000313" key="5">
    <source>
        <dbReference type="EMBL" id="BCX47774.1"/>
    </source>
</evidence>
<evidence type="ECO:0008006" key="7">
    <source>
        <dbReference type="Google" id="ProtNLM"/>
    </source>
</evidence>
<protein>
    <recommendedName>
        <fullName evidence="7">Haem-binding domain-containing protein</fullName>
    </recommendedName>
</protein>
<evidence type="ECO:0000259" key="3">
    <source>
        <dbReference type="Pfam" id="PF07627"/>
    </source>
</evidence>
<organism evidence="5 6">
    <name type="scientific">Haloferula helveola</name>
    <dbReference type="NCBI Taxonomy" id="490095"/>
    <lineage>
        <taxon>Bacteria</taxon>
        <taxon>Pseudomonadati</taxon>
        <taxon>Verrucomicrobiota</taxon>
        <taxon>Verrucomicrobiia</taxon>
        <taxon>Verrucomicrobiales</taxon>
        <taxon>Verrucomicrobiaceae</taxon>
        <taxon>Haloferula</taxon>
    </lineage>
</organism>
<dbReference type="Pfam" id="PF07631">
    <property type="entry name" value="PSD4"/>
    <property type="match status" value="1"/>
</dbReference>
<evidence type="ECO:0000313" key="6">
    <source>
        <dbReference type="Proteomes" id="UP001374893"/>
    </source>
</evidence>
<evidence type="ECO:0000259" key="2">
    <source>
        <dbReference type="Pfam" id="PF07624"/>
    </source>
</evidence>
<sequence length="1025" mass="118402">MTSLSATTCLTGSLLCLTGTGLLAQSADPAALTMSQEIEYLLEDYCWKCHDSGTTKGDVRLDNLTEMPLGDRLELFNRMHEQTYLEHMPPEDEDDQPSAEERKKLIAWIAQDLKIHDAEKLSAKLKMPAYGNYVSHEKLFSGEHADLKPSTPDRRWLISEYIFNAKFQRILEVQTKVSRGKQRIDVVGSKKIRDVSLANPFLLPETVGVRYYANEDLTGGHLSAMLTNAQKVSEFITDVHVPKRGGRYLPAITEIMALEESHMATLASRREFLDHFVARICEEVHGDRHEALLPEFVPVKLKPLPTLKDGEKYKKAPMNVSTNMLKKLEADRLVYHTLSDPEFAHLSDDEFREFCERIWFYRGDHERTIQSRMALLREYVPEFREIAEKSGQKIKRVVYEPLEESEMEAIRAAILKHRVKGDHYSTLIEKCMTEWEQSFEQERIDAGPPTDSLLAELASQLSTLILEREPTGEETADYVALTKSYIEKLGRRKAVQKLIQTFFLSSEFAYRNEFGAGKPDEFGRRMLSPRDASYAIAYALTDQSPDEELVAAAREGRLSTREDYEREIRRMLARRDVHTLIDPVLEDKNWNENTTDLPIRELRFFREFFGYPKALKIFKDEKRFGGDRLDQSTNRLVSEADRLVEYILKQDRDVFGELVGTEKFYVYHDGDNERMREASEKIKRIYAYFKDTGWEDFGYPELEKHKEFLREEPMRSINPDNLKSGNRQGDGLKLFKKSLTSITARLDKGQKHAPPFDLYRGYGSDFMPGENVAKLWGYRKDDWDWSPDQPMKVANRKGMLTHPAWLVAHAFNTETDPVHRGKFVREKLLAGTIPDVPITVDAQIPEDHNATLRARLVSATENKNCWHCHERMNPLGYTFEMYDDFGRYRTEEFLEYPEHLVEKRPDKPKDRDHLLDLRDLYKTLPVDSTGHLDGTGDESLDGDLKGAVDLADRLSKSRRVRQSFIRHAFRYFMGRNETLSDSKTLIDAEKAYDQSGGSFDEVVVSLLTSDSFIYRKAKDHETDDQ</sequence>
<name>A0ABM7RD81_9BACT</name>
<dbReference type="InterPro" id="IPR013039">
    <property type="entry name" value="DUF1588"/>
</dbReference>
<dbReference type="EMBL" id="AP024702">
    <property type="protein sequence ID" value="BCX47774.1"/>
    <property type="molecule type" value="Genomic_DNA"/>
</dbReference>
<keyword evidence="1" id="KW-0732">Signal</keyword>
<evidence type="ECO:0000259" key="4">
    <source>
        <dbReference type="Pfam" id="PF07631"/>
    </source>
</evidence>
<accession>A0ABM7RD81</accession>
<reference evidence="5 6" key="1">
    <citation type="submission" date="2021-06" db="EMBL/GenBank/DDBJ databases">
        <title>Complete genome of Haloferula helveola possessing various polysaccharide degrading enzymes.</title>
        <authorList>
            <person name="Takami H."/>
            <person name="Huang C."/>
            <person name="Hamasaki K."/>
        </authorList>
    </citation>
    <scope>NUCLEOTIDE SEQUENCE [LARGE SCALE GENOMIC DNA]</scope>
    <source>
        <strain evidence="5 6">CN-1</strain>
    </source>
</reference>
<feature type="domain" description="DUF1585" evidence="2">
    <location>
        <begin position="944"/>
        <end position="1012"/>
    </location>
</feature>
<proteinExistence type="predicted"/>